<evidence type="ECO:0000313" key="3">
    <source>
        <dbReference type="Proteomes" id="UP001108025"/>
    </source>
</evidence>
<dbReference type="Proteomes" id="UP001108025">
    <property type="component" value="Unassembled WGS sequence"/>
</dbReference>
<gene>
    <name evidence="2" type="ORF">LO744_15285</name>
</gene>
<dbReference type="Pfam" id="PF06057">
    <property type="entry name" value="VirJ"/>
    <property type="match status" value="1"/>
</dbReference>
<evidence type="ECO:0000259" key="1">
    <source>
        <dbReference type="Pfam" id="PF06057"/>
    </source>
</evidence>
<dbReference type="Gene3D" id="3.40.50.1820">
    <property type="entry name" value="alpha/beta hydrolase"/>
    <property type="match status" value="1"/>
</dbReference>
<dbReference type="InterPro" id="IPR029058">
    <property type="entry name" value="AB_hydrolase_fold"/>
</dbReference>
<evidence type="ECO:0000313" key="2">
    <source>
        <dbReference type="EMBL" id="MCD1118218.1"/>
    </source>
</evidence>
<dbReference type="InterPro" id="IPR010333">
    <property type="entry name" value="VirJ"/>
</dbReference>
<sequence>MKKIVKTITIILSLLVIGFIILKLTSNSDFKVAEWNSHSNKPIIFYISGDSGFNTFSKGMGNNLHSLGYDVFALDTKSYFWKHKTPKKASHDIEKYIKKQLKGRKNQQVIIAGFSFGSEVAPFIYNRLSDDLKSKIQKVFIIGPTTTNNFQIQYINAGERSQQNLLVIPEINKMGNVPVMVVLSDDEFTVFPYKQITLGENYQMKHIAGDHHYGGNTKMLADFINDNLK</sequence>
<comment type="caution">
    <text evidence="2">The sequence shown here is derived from an EMBL/GenBank/DDBJ whole genome shotgun (WGS) entry which is preliminary data.</text>
</comment>
<dbReference type="AlphaFoldDB" id="A0A9Q3V258"/>
<dbReference type="EMBL" id="JAJNAY010000002">
    <property type="protein sequence ID" value="MCD1118218.1"/>
    <property type="molecule type" value="Genomic_DNA"/>
</dbReference>
<organism evidence="2 3">
    <name type="scientific">Chryseobacterium turcicum</name>
    <dbReference type="NCBI Taxonomy" id="2898076"/>
    <lineage>
        <taxon>Bacteria</taxon>
        <taxon>Pseudomonadati</taxon>
        <taxon>Bacteroidota</taxon>
        <taxon>Flavobacteriia</taxon>
        <taxon>Flavobacteriales</taxon>
        <taxon>Weeksellaceae</taxon>
        <taxon>Chryseobacterium group</taxon>
        <taxon>Chryseobacterium</taxon>
    </lineage>
</organism>
<name>A0A9Q3V258_9FLAO</name>
<feature type="domain" description="Bacterial virulence" evidence="1">
    <location>
        <begin position="45"/>
        <end position="228"/>
    </location>
</feature>
<dbReference type="RefSeq" id="WP_230670868.1">
    <property type="nucleotide sequence ID" value="NZ_JAJNAY010000002.1"/>
</dbReference>
<reference evidence="2" key="1">
    <citation type="submission" date="2021-11" db="EMBL/GenBank/DDBJ databases">
        <title>Description of novel Chryseobacterium species.</title>
        <authorList>
            <person name="Saticioglu I.B."/>
            <person name="Ay H."/>
            <person name="Altun S."/>
            <person name="Duman M."/>
        </authorList>
    </citation>
    <scope>NUCLEOTIDE SEQUENCE</scope>
    <source>
        <strain evidence="2">C-17</strain>
    </source>
</reference>
<accession>A0A9Q3V258</accession>
<keyword evidence="3" id="KW-1185">Reference proteome</keyword>
<protein>
    <submittedName>
        <fullName evidence="2">Virulence factor</fullName>
    </submittedName>
</protein>
<dbReference type="SUPFAM" id="SSF53474">
    <property type="entry name" value="alpha/beta-Hydrolases"/>
    <property type="match status" value="1"/>
</dbReference>
<proteinExistence type="predicted"/>